<evidence type="ECO:0000256" key="3">
    <source>
        <dbReference type="ARBA" id="ARBA00022651"/>
    </source>
</evidence>
<evidence type="ECO:0000256" key="6">
    <source>
        <dbReference type="ARBA" id="ARBA00023277"/>
    </source>
</evidence>
<evidence type="ECO:0000256" key="5">
    <source>
        <dbReference type="ARBA" id="ARBA00022801"/>
    </source>
</evidence>
<accession>A0AAE9B3P7</accession>
<dbReference type="PROSITE" id="PS51760">
    <property type="entry name" value="GH10_2"/>
    <property type="match status" value="1"/>
</dbReference>
<protein>
    <recommendedName>
        <fullName evidence="10">Beta-xylanase</fullName>
        <ecNumber evidence="10">3.2.1.8</ecNumber>
    </recommendedName>
</protein>
<dbReference type="Pfam" id="PF00331">
    <property type="entry name" value="Glyco_hydro_10"/>
    <property type="match status" value="1"/>
</dbReference>
<dbReference type="RefSeq" id="WP_141580363.1">
    <property type="nucleotide sequence ID" value="NZ_SPAZ01000011.1"/>
</dbReference>
<feature type="domain" description="GH10" evidence="12">
    <location>
        <begin position="41"/>
        <end position="356"/>
    </location>
</feature>
<evidence type="ECO:0000313" key="13">
    <source>
        <dbReference type="EMBL" id="TQE39994.1"/>
    </source>
</evidence>
<feature type="chain" id="PRO_5042248102" description="Beta-xylanase" evidence="11">
    <location>
        <begin position="29"/>
        <end position="361"/>
    </location>
</feature>
<keyword evidence="7 10" id="KW-0326">Glycosidase</keyword>
<feature type="signal peptide" evidence="11">
    <location>
        <begin position="1"/>
        <end position="28"/>
    </location>
</feature>
<evidence type="ECO:0000256" key="10">
    <source>
        <dbReference type="RuleBase" id="RU361174"/>
    </source>
</evidence>
<evidence type="ECO:0000256" key="1">
    <source>
        <dbReference type="ARBA" id="ARBA00000681"/>
    </source>
</evidence>
<dbReference type="PRINTS" id="PR00134">
    <property type="entry name" value="GLHYDRLASE10"/>
</dbReference>
<comment type="similarity">
    <text evidence="2 10">Belongs to the glycosyl hydrolase 10 (cellulase F) family.</text>
</comment>
<evidence type="ECO:0000256" key="8">
    <source>
        <dbReference type="ARBA" id="ARBA00023326"/>
    </source>
</evidence>
<feature type="active site" description="Nucleophile" evidence="9">
    <location>
        <position position="278"/>
    </location>
</feature>
<proteinExistence type="inferred from homology"/>
<dbReference type="InterPro" id="IPR006311">
    <property type="entry name" value="TAT_signal"/>
</dbReference>
<comment type="catalytic activity">
    <reaction evidence="1 10">
        <text>Endohydrolysis of (1-&gt;4)-beta-D-xylosidic linkages in xylans.</text>
        <dbReference type="EC" id="3.2.1.8"/>
    </reaction>
</comment>
<evidence type="ECO:0000256" key="4">
    <source>
        <dbReference type="ARBA" id="ARBA00022729"/>
    </source>
</evidence>
<dbReference type="Proteomes" id="UP000318720">
    <property type="component" value="Unassembled WGS sequence"/>
</dbReference>
<dbReference type="Gene3D" id="3.20.20.80">
    <property type="entry name" value="Glycosidases"/>
    <property type="match status" value="1"/>
</dbReference>
<evidence type="ECO:0000256" key="9">
    <source>
        <dbReference type="PROSITE-ProRule" id="PRU10061"/>
    </source>
</evidence>
<evidence type="ECO:0000256" key="7">
    <source>
        <dbReference type="ARBA" id="ARBA00023295"/>
    </source>
</evidence>
<dbReference type="InterPro" id="IPR044846">
    <property type="entry name" value="GH10"/>
</dbReference>
<dbReference type="GO" id="GO:0031176">
    <property type="term" value="F:endo-1,4-beta-xylanase activity"/>
    <property type="evidence" value="ECO:0007669"/>
    <property type="project" value="UniProtKB-EC"/>
</dbReference>
<sequence length="361" mass="38907">MQNPTPHTPRHRRRRALRPLMAAGALLAAGVVALPQLTPDAEAATTLRGHADGRGVRIGAAVADGPLQSESAYTAVLDRGFNSVTAENAMKWDALEPSRGSYNWAAADRLVNHATSHNQGVRGHTLVWYAQLPSWLKNGNFSASQLNTILQSHINTTVGRYKGRIYAWDVVNEAFNEDGSMRGSLWQDKLGTAYIANALRWAHTADPNAKLYINDYNIEADNAKSDALYNLAKQLLAQGVPLHGIGFQSHFVVGGVPSSMKANLKRFSDLGLEVSVTELDIRIPLPASSAELAQQSTDYKTASENCLGVPRCAGVTVWGLTDKYSWVPGTFSGYGAALPYSESYTAKPAYTGLANGLDPNA</sequence>
<evidence type="ECO:0000313" key="14">
    <source>
        <dbReference type="Proteomes" id="UP000318720"/>
    </source>
</evidence>
<dbReference type="EC" id="3.2.1.8" evidence="10"/>
<dbReference type="GO" id="GO:0045493">
    <property type="term" value="P:xylan catabolic process"/>
    <property type="evidence" value="ECO:0007669"/>
    <property type="project" value="UniProtKB-KW"/>
</dbReference>
<dbReference type="SUPFAM" id="SSF51445">
    <property type="entry name" value="(Trans)glycosidases"/>
    <property type="match status" value="1"/>
</dbReference>
<evidence type="ECO:0000256" key="11">
    <source>
        <dbReference type="SAM" id="SignalP"/>
    </source>
</evidence>
<organism evidence="13 14">
    <name type="scientific">Streptomyces ipomoeae</name>
    <dbReference type="NCBI Taxonomy" id="103232"/>
    <lineage>
        <taxon>Bacteria</taxon>
        <taxon>Bacillati</taxon>
        <taxon>Actinomycetota</taxon>
        <taxon>Actinomycetes</taxon>
        <taxon>Kitasatosporales</taxon>
        <taxon>Streptomycetaceae</taxon>
        <taxon>Streptomyces</taxon>
    </lineage>
</organism>
<evidence type="ECO:0000259" key="12">
    <source>
        <dbReference type="PROSITE" id="PS51760"/>
    </source>
</evidence>
<gene>
    <name evidence="13" type="ORF">Sipo8835_00905</name>
</gene>
<keyword evidence="8 10" id="KW-0624">Polysaccharide degradation</keyword>
<keyword evidence="3" id="KW-0858">Xylan degradation</keyword>
<keyword evidence="6 10" id="KW-0119">Carbohydrate metabolism</keyword>
<keyword evidence="4 11" id="KW-0732">Signal</keyword>
<evidence type="ECO:0000256" key="2">
    <source>
        <dbReference type="ARBA" id="ARBA00007495"/>
    </source>
</evidence>
<dbReference type="AlphaFoldDB" id="A0AAE9B3P7"/>
<dbReference type="InterPro" id="IPR001000">
    <property type="entry name" value="GH10_dom"/>
</dbReference>
<dbReference type="PROSITE" id="PS00591">
    <property type="entry name" value="GH10_1"/>
    <property type="match status" value="1"/>
</dbReference>
<dbReference type="PANTHER" id="PTHR31490">
    <property type="entry name" value="GLYCOSYL HYDROLASE"/>
    <property type="match status" value="1"/>
</dbReference>
<dbReference type="PANTHER" id="PTHR31490:SF88">
    <property type="entry name" value="BETA-XYLANASE"/>
    <property type="match status" value="1"/>
</dbReference>
<keyword evidence="5 10" id="KW-0378">Hydrolase</keyword>
<dbReference type="PROSITE" id="PS51318">
    <property type="entry name" value="TAT"/>
    <property type="match status" value="1"/>
</dbReference>
<comment type="caution">
    <text evidence="13">The sequence shown here is derived from an EMBL/GenBank/DDBJ whole genome shotgun (WGS) entry which is preliminary data.</text>
</comment>
<dbReference type="EMBL" id="SPAZ01000011">
    <property type="protein sequence ID" value="TQE39994.1"/>
    <property type="molecule type" value="Genomic_DNA"/>
</dbReference>
<name>A0AAE9B3P7_9ACTN</name>
<dbReference type="InterPro" id="IPR017853">
    <property type="entry name" value="GH"/>
</dbReference>
<reference evidence="13 14" key="1">
    <citation type="submission" date="2019-03" db="EMBL/GenBank/DDBJ databases">
        <title>Comparative genomic analyses of the sweetpotato soil rot pathogen, Streptomyces ipomoeae.</title>
        <authorList>
            <person name="Ruschel Soares N."/>
            <person name="Badger J.H."/>
            <person name="Huguet-Tapia J.C."/>
            <person name="Clark C.A."/>
            <person name="Pettis G.S."/>
        </authorList>
    </citation>
    <scope>NUCLEOTIDE SEQUENCE [LARGE SCALE GENOMIC DNA]</scope>
    <source>
        <strain evidence="13 14">88-35</strain>
    </source>
</reference>
<dbReference type="InterPro" id="IPR031158">
    <property type="entry name" value="GH10_AS"/>
</dbReference>
<dbReference type="SMART" id="SM00633">
    <property type="entry name" value="Glyco_10"/>
    <property type="match status" value="1"/>
</dbReference>